<comment type="function">
    <text evidence="11">Catalyzes the reversible phosphorylation of UMP to UDP.</text>
</comment>
<dbReference type="PANTHER" id="PTHR42833:SF4">
    <property type="entry name" value="URIDYLATE KINASE PUMPKIN, CHLOROPLASTIC"/>
    <property type="match status" value="1"/>
</dbReference>
<evidence type="ECO:0000256" key="9">
    <source>
        <dbReference type="ARBA" id="ARBA00022975"/>
    </source>
</evidence>
<proteinExistence type="inferred from homology"/>
<comment type="pathway">
    <text evidence="2 11">Pyrimidine metabolism; CTP biosynthesis via de novo pathway; UDP from UMP (UMPK route): step 1/1.</text>
</comment>
<feature type="binding site" evidence="11">
    <location>
        <position position="150"/>
    </location>
    <ligand>
        <name>ATP</name>
        <dbReference type="ChEBI" id="CHEBI:30616"/>
    </ligand>
</feature>
<evidence type="ECO:0000256" key="4">
    <source>
        <dbReference type="ARBA" id="ARBA00022490"/>
    </source>
</evidence>
<dbReference type="PIRSF" id="PIRSF005650">
    <property type="entry name" value="Uridylate_kin"/>
    <property type="match status" value="1"/>
</dbReference>
<dbReference type="InterPro" id="IPR001048">
    <property type="entry name" value="Asp/Glu/Uridylate_kinase"/>
</dbReference>
<gene>
    <name evidence="11" type="primary">pyrH</name>
    <name evidence="13" type="ORF">FHS74_000986</name>
</gene>
<reference evidence="13 14" key="1">
    <citation type="submission" date="2020-08" db="EMBL/GenBank/DDBJ databases">
        <title>Genomic Encyclopedia of Type Strains, Phase IV (KMG-IV): sequencing the most valuable type-strain genomes for metagenomic binning, comparative biology and taxonomic classification.</title>
        <authorList>
            <person name="Goeker M."/>
        </authorList>
    </citation>
    <scope>NUCLEOTIDE SEQUENCE [LARGE SCALE GENOMIC DNA]</scope>
    <source>
        <strain evidence="13 14">DSM 22198</strain>
    </source>
</reference>
<evidence type="ECO:0000313" key="13">
    <source>
        <dbReference type="EMBL" id="MBB6250445.1"/>
    </source>
</evidence>
<dbReference type="CDD" id="cd04254">
    <property type="entry name" value="AAK_UMPK-PyrH-Ec"/>
    <property type="match status" value="1"/>
</dbReference>
<evidence type="ECO:0000256" key="11">
    <source>
        <dbReference type="HAMAP-Rule" id="MF_01220"/>
    </source>
</evidence>
<keyword evidence="5 11" id="KW-0808">Transferase</keyword>
<dbReference type="GO" id="GO:0005524">
    <property type="term" value="F:ATP binding"/>
    <property type="evidence" value="ECO:0007669"/>
    <property type="project" value="UniProtKB-KW"/>
</dbReference>
<feature type="domain" description="Aspartate/glutamate/uridylate kinase" evidence="12">
    <location>
        <begin position="10"/>
        <end position="198"/>
    </location>
</feature>
<comment type="caution">
    <text evidence="13">The sequence shown here is derived from an EMBL/GenBank/DDBJ whole genome shotgun (WGS) entry which is preliminary data.</text>
</comment>
<dbReference type="InterPro" id="IPR036393">
    <property type="entry name" value="AceGlu_kinase-like_sf"/>
</dbReference>
<evidence type="ECO:0000256" key="5">
    <source>
        <dbReference type="ARBA" id="ARBA00022679"/>
    </source>
</evidence>
<comment type="similarity">
    <text evidence="3 11">Belongs to the UMP kinase family.</text>
</comment>
<dbReference type="UniPathway" id="UPA00159">
    <property type="reaction ID" value="UER00275"/>
</dbReference>
<comment type="caution">
    <text evidence="11">Lacks conserved residue(s) required for the propagation of feature annotation.</text>
</comment>
<evidence type="ECO:0000259" key="12">
    <source>
        <dbReference type="Pfam" id="PF00696"/>
    </source>
</evidence>
<evidence type="ECO:0000256" key="10">
    <source>
        <dbReference type="ARBA" id="ARBA00047767"/>
    </source>
</evidence>
<feature type="binding site" evidence="11">
    <location>
        <position position="37"/>
    </location>
    <ligand>
        <name>ATP</name>
        <dbReference type="ChEBI" id="CHEBI:30616"/>
    </ligand>
</feature>
<dbReference type="GO" id="GO:0005829">
    <property type="term" value="C:cytosol"/>
    <property type="evidence" value="ECO:0007669"/>
    <property type="project" value="TreeGrafter"/>
</dbReference>
<evidence type="ECO:0000256" key="8">
    <source>
        <dbReference type="ARBA" id="ARBA00022840"/>
    </source>
</evidence>
<comment type="subunit">
    <text evidence="11">Homohexamer.</text>
</comment>
<keyword evidence="7 11" id="KW-0418">Kinase</keyword>
<feature type="binding site" evidence="11">
    <location>
        <begin position="117"/>
        <end position="124"/>
    </location>
    <ligand>
        <name>UMP</name>
        <dbReference type="ChEBI" id="CHEBI:57865"/>
    </ligand>
</feature>
<evidence type="ECO:0000256" key="2">
    <source>
        <dbReference type="ARBA" id="ARBA00004791"/>
    </source>
</evidence>
<dbReference type="Pfam" id="PF00696">
    <property type="entry name" value="AA_kinase"/>
    <property type="match status" value="1"/>
</dbReference>
<dbReference type="SUPFAM" id="SSF53633">
    <property type="entry name" value="Carbamate kinase-like"/>
    <property type="match status" value="1"/>
</dbReference>
<dbReference type="NCBIfam" id="TIGR02075">
    <property type="entry name" value="pyrH_bact"/>
    <property type="match status" value="1"/>
</dbReference>
<comment type="catalytic activity">
    <reaction evidence="10 11">
        <text>UMP + ATP = UDP + ADP</text>
        <dbReference type="Rhea" id="RHEA:24400"/>
        <dbReference type="ChEBI" id="CHEBI:30616"/>
        <dbReference type="ChEBI" id="CHEBI:57865"/>
        <dbReference type="ChEBI" id="CHEBI:58223"/>
        <dbReference type="ChEBI" id="CHEBI:456216"/>
        <dbReference type="EC" id="2.7.4.22"/>
    </reaction>
</comment>
<comment type="subcellular location">
    <subcellularLocation>
        <location evidence="1 11">Cytoplasm</location>
    </subcellularLocation>
</comment>
<dbReference type="AlphaFoldDB" id="A0A7X0AUR2"/>
<feature type="binding site" evidence="11">
    <location>
        <position position="36"/>
    </location>
    <ligand>
        <name>UMP</name>
        <dbReference type="ChEBI" id="CHEBI:57865"/>
    </ligand>
</feature>
<evidence type="ECO:0000256" key="6">
    <source>
        <dbReference type="ARBA" id="ARBA00022741"/>
    </source>
</evidence>
<keyword evidence="8 11" id="KW-0067">ATP-binding</keyword>
<keyword evidence="6 11" id="KW-0547">Nucleotide-binding</keyword>
<keyword evidence="4 11" id="KW-0963">Cytoplasm</keyword>
<dbReference type="GO" id="GO:0006225">
    <property type="term" value="P:UDP biosynthetic process"/>
    <property type="evidence" value="ECO:0007669"/>
    <property type="project" value="TreeGrafter"/>
</dbReference>
<dbReference type="EMBL" id="JACIIZ010000002">
    <property type="protein sequence ID" value="MBB6250445.1"/>
    <property type="molecule type" value="Genomic_DNA"/>
</dbReference>
<dbReference type="EC" id="2.7.4.22" evidence="11"/>
<dbReference type="PANTHER" id="PTHR42833">
    <property type="entry name" value="URIDYLATE KINASE"/>
    <property type="match status" value="1"/>
</dbReference>
<keyword evidence="9 11" id="KW-0665">Pyrimidine biosynthesis</keyword>
<feature type="binding site" evidence="11">
    <location>
        <position position="144"/>
    </location>
    <ligand>
        <name>ATP</name>
        <dbReference type="ChEBI" id="CHEBI:30616"/>
    </ligand>
</feature>
<feature type="binding site" evidence="11">
    <location>
        <position position="56"/>
    </location>
    <ligand>
        <name>UMP</name>
        <dbReference type="ChEBI" id="CHEBI:57865"/>
    </ligand>
</feature>
<dbReference type="InterPro" id="IPR015963">
    <property type="entry name" value="Uridylate_kinase_bac"/>
</dbReference>
<evidence type="ECO:0000256" key="1">
    <source>
        <dbReference type="ARBA" id="ARBA00004496"/>
    </source>
</evidence>
<comment type="activity regulation">
    <text evidence="11">Inhibited by UTP.</text>
</comment>
<evidence type="ECO:0000256" key="7">
    <source>
        <dbReference type="ARBA" id="ARBA00022777"/>
    </source>
</evidence>
<dbReference type="GO" id="GO:0044210">
    <property type="term" value="P:'de novo' CTP biosynthetic process"/>
    <property type="evidence" value="ECO:0007669"/>
    <property type="project" value="UniProtKB-UniRule"/>
</dbReference>
<dbReference type="GO" id="GO:0033862">
    <property type="term" value="F:UMP kinase activity"/>
    <property type="evidence" value="ECO:0007669"/>
    <property type="project" value="UniProtKB-EC"/>
</dbReference>
<evidence type="ECO:0000256" key="3">
    <source>
        <dbReference type="ARBA" id="ARBA00007614"/>
    </source>
</evidence>
<sequence>MGDREFGLDQQIVNRVAGEVKTVLARGIEVCLVIGGGNIFRGVSGAASGMERATADNMGMLATVMNALAMQSALERMGVPTRVQSAIPMASVCEPFIRRRAVRHMEKGRVVIFAAGTGNPFFTTDTAAALRASEMGCDALLKGTKVDGVYTADPKKDPTAERLSSLTYLHVLSNDLQVMDATAISLARENNIPILVFSIHEEGAFAEVMDGRGRFTIITEEEA</sequence>
<dbReference type="Gene3D" id="3.40.1160.10">
    <property type="entry name" value="Acetylglutamate kinase-like"/>
    <property type="match status" value="1"/>
</dbReference>
<protein>
    <recommendedName>
        <fullName evidence="11">Uridylate kinase</fullName>
        <shortName evidence="11">UK</shortName>
        <ecNumber evidence="11">2.7.4.22</ecNumber>
    </recommendedName>
    <alternativeName>
        <fullName evidence="11">Uridine monophosphate kinase</fullName>
        <shortName evidence="11">UMP kinase</shortName>
        <shortName evidence="11">UMPK</shortName>
    </alternativeName>
</protein>
<feature type="binding site" evidence="11">
    <location>
        <position position="153"/>
    </location>
    <ligand>
        <name>ATP</name>
        <dbReference type="ChEBI" id="CHEBI:30616"/>
    </ligand>
</feature>
<dbReference type="InterPro" id="IPR011817">
    <property type="entry name" value="Uridylate_kinase"/>
</dbReference>
<dbReference type="HAMAP" id="MF_01220_B">
    <property type="entry name" value="PyrH_B"/>
    <property type="match status" value="1"/>
</dbReference>
<evidence type="ECO:0000313" key="14">
    <source>
        <dbReference type="Proteomes" id="UP000539175"/>
    </source>
</evidence>
<keyword evidence="14" id="KW-1185">Reference proteome</keyword>
<organism evidence="13 14">
    <name type="scientific">Nitrospirillum iridis</name>
    <dbReference type="NCBI Taxonomy" id="765888"/>
    <lineage>
        <taxon>Bacteria</taxon>
        <taxon>Pseudomonadati</taxon>
        <taxon>Pseudomonadota</taxon>
        <taxon>Alphaproteobacteria</taxon>
        <taxon>Rhodospirillales</taxon>
        <taxon>Azospirillaceae</taxon>
        <taxon>Nitrospirillum</taxon>
    </lineage>
</organism>
<dbReference type="FunFam" id="3.40.1160.10:FF:000001">
    <property type="entry name" value="Uridylate kinase"/>
    <property type="match status" value="1"/>
</dbReference>
<name>A0A7X0AUR2_9PROT</name>
<accession>A0A7X0AUR2</accession>
<dbReference type="Proteomes" id="UP000539175">
    <property type="component" value="Unassembled WGS sequence"/>
</dbReference>
<feature type="binding site" evidence="11">
    <location>
        <position position="41"/>
    </location>
    <ligand>
        <name>ATP</name>
        <dbReference type="ChEBI" id="CHEBI:30616"/>
    </ligand>
</feature>